<reference evidence="8" key="1">
    <citation type="journal article" date="2014" name="Int. J. Syst. Evol. Microbiol.">
        <title>Complete genome sequence of Corynebacterium casei LMG S-19264T (=DSM 44701T), isolated from a smear-ripened cheese.</title>
        <authorList>
            <consortium name="US DOE Joint Genome Institute (JGI-PGF)"/>
            <person name="Walter F."/>
            <person name="Albersmeier A."/>
            <person name="Kalinowski J."/>
            <person name="Ruckert C."/>
        </authorList>
    </citation>
    <scope>NUCLEOTIDE SEQUENCE</scope>
    <source>
        <strain evidence="8">CGMCC 1.10859</strain>
    </source>
</reference>
<protein>
    <submittedName>
        <fullName evidence="8">Peptide ABC transporter permease</fullName>
    </submittedName>
    <submittedName>
        <fullName evidence="9">Threonine/homoserine efflux transporter RhtA</fullName>
    </submittedName>
</protein>
<dbReference type="Pfam" id="PF00892">
    <property type="entry name" value="EamA"/>
    <property type="match status" value="2"/>
</dbReference>
<evidence type="ECO:0000313" key="9">
    <source>
        <dbReference type="EMBL" id="SDW25909.1"/>
    </source>
</evidence>
<proteinExistence type="inferred from homology"/>
<feature type="transmembrane region" description="Helical" evidence="6">
    <location>
        <begin position="168"/>
        <end position="189"/>
    </location>
</feature>
<evidence type="ECO:0000259" key="7">
    <source>
        <dbReference type="Pfam" id="PF00892"/>
    </source>
</evidence>
<evidence type="ECO:0000256" key="1">
    <source>
        <dbReference type="ARBA" id="ARBA00004141"/>
    </source>
</evidence>
<dbReference type="GO" id="GO:0016020">
    <property type="term" value="C:membrane"/>
    <property type="evidence" value="ECO:0007669"/>
    <property type="project" value="UniProtKB-SubCell"/>
</dbReference>
<dbReference type="Proteomes" id="UP000199541">
    <property type="component" value="Unassembled WGS sequence"/>
</dbReference>
<dbReference type="Gene3D" id="1.10.3730.20">
    <property type="match status" value="1"/>
</dbReference>
<evidence type="ECO:0000313" key="11">
    <source>
        <dbReference type="Proteomes" id="UP000634647"/>
    </source>
</evidence>
<feature type="domain" description="EamA" evidence="7">
    <location>
        <begin position="2"/>
        <end position="133"/>
    </location>
</feature>
<feature type="transmembrane region" description="Helical" evidence="6">
    <location>
        <begin position="201"/>
        <end position="222"/>
    </location>
</feature>
<dbReference type="RefSeq" id="WP_035841429.1">
    <property type="nucleotide sequence ID" value="NZ_BNAB01000002.1"/>
</dbReference>
<feature type="transmembrane region" description="Helical" evidence="6">
    <location>
        <begin position="35"/>
        <end position="53"/>
    </location>
</feature>
<evidence type="ECO:0000313" key="10">
    <source>
        <dbReference type="Proteomes" id="UP000199541"/>
    </source>
</evidence>
<accession>A0AAN4ZZ45</accession>
<keyword evidence="4 6" id="KW-1133">Transmembrane helix</keyword>
<evidence type="ECO:0000256" key="5">
    <source>
        <dbReference type="ARBA" id="ARBA00023136"/>
    </source>
</evidence>
<dbReference type="EMBL" id="BNAB01000002">
    <property type="protein sequence ID" value="GHD99425.1"/>
    <property type="molecule type" value="Genomic_DNA"/>
</dbReference>
<name>A0AAN4ZZ45_9RHOB</name>
<dbReference type="Proteomes" id="UP000634647">
    <property type="component" value="Unassembled WGS sequence"/>
</dbReference>
<dbReference type="SUPFAM" id="SSF103481">
    <property type="entry name" value="Multidrug resistance efflux transporter EmrE"/>
    <property type="match status" value="2"/>
</dbReference>
<feature type="transmembrane region" description="Helical" evidence="6">
    <location>
        <begin position="65"/>
        <end position="82"/>
    </location>
</feature>
<keyword evidence="3 6" id="KW-0812">Transmembrane</keyword>
<evidence type="ECO:0000256" key="4">
    <source>
        <dbReference type="ARBA" id="ARBA00022989"/>
    </source>
</evidence>
<dbReference type="InterPro" id="IPR037185">
    <property type="entry name" value="EmrE-like"/>
</dbReference>
<keyword evidence="5 6" id="KW-0472">Membrane</keyword>
<dbReference type="PANTHER" id="PTHR22911:SF6">
    <property type="entry name" value="SOLUTE CARRIER FAMILY 35 MEMBER G1"/>
    <property type="match status" value="1"/>
</dbReference>
<dbReference type="AlphaFoldDB" id="A0AAN4ZZ45"/>
<feature type="transmembrane region" description="Helical" evidence="6">
    <location>
        <begin position="255"/>
        <end position="273"/>
    </location>
</feature>
<dbReference type="InterPro" id="IPR000620">
    <property type="entry name" value="EamA_dom"/>
</dbReference>
<keyword evidence="10" id="KW-1185">Reference proteome</keyword>
<gene>
    <name evidence="8" type="ORF">GCM10008024_06750</name>
    <name evidence="9" type="ORF">SAMN05444006_102201</name>
</gene>
<dbReference type="EMBL" id="FNOB01000002">
    <property type="protein sequence ID" value="SDW25909.1"/>
    <property type="molecule type" value="Genomic_DNA"/>
</dbReference>
<reference evidence="8" key="3">
    <citation type="submission" date="2023-06" db="EMBL/GenBank/DDBJ databases">
        <authorList>
            <person name="Sun Q."/>
            <person name="Zhou Y."/>
        </authorList>
    </citation>
    <scope>NUCLEOTIDE SEQUENCE</scope>
    <source>
        <strain evidence="8">CGMCC 1.10859</strain>
    </source>
</reference>
<comment type="similarity">
    <text evidence="2">Belongs to the drug/metabolite transporter (DMT) superfamily. 10 TMS drug/metabolite exporter (DME) (TC 2.A.7.3) family.</text>
</comment>
<organism evidence="8 11">
    <name type="scientific">Allgaiera indica</name>
    <dbReference type="NCBI Taxonomy" id="765699"/>
    <lineage>
        <taxon>Bacteria</taxon>
        <taxon>Pseudomonadati</taxon>
        <taxon>Pseudomonadota</taxon>
        <taxon>Alphaproteobacteria</taxon>
        <taxon>Rhodobacterales</taxon>
        <taxon>Paracoccaceae</taxon>
        <taxon>Allgaiera</taxon>
    </lineage>
</organism>
<evidence type="ECO:0000313" key="8">
    <source>
        <dbReference type="EMBL" id="GHD99425.1"/>
    </source>
</evidence>
<evidence type="ECO:0000256" key="6">
    <source>
        <dbReference type="SAM" id="Phobius"/>
    </source>
</evidence>
<feature type="transmembrane region" description="Helical" evidence="6">
    <location>
        <begin position="229"/>
        <end position="249"/>
    </location>
</feature>
<evidence type="ECO:0000256" key="3">
    <source>
        <dbReference type="ARBA" id="ARBA00022692"/>
    </source>
</evidence>
<comment type="subcellular location">
    <subcellularLocation>
        <location evidence="1">Membrane</location>
        <topology evidence="1">Multi-pass membrane protein</topology>
    </subcellularLocation>
</comment>
<evidence type="ECO:0000256" key="2">
    <source>
        <dbReference type="ARBA" id="ARBA00009853"/>
    </source>
</evidence>
<reference evidence="9 10" key="2">
    <citation type="submission" date="2016-10" db="EMBL/GenBank/DDBJ databases">
        <authorList>
            <person name="Varghese N."/>
            <person name="Submissions S."/>
        </authorList>
    </citation>
    <scope>NUCLEOTIDE SEQUENCE [LARGE SCALE GENOMIC DNA]</scope>
    <source>
        <strain evidence="9 10">DSM 24802</strain>
    </source>
</reference>
<dbReference type="PANTHER" id="PTHR22911">
    <property type="entry name" value="ACYL-MALONYL CONDENSING ENZYME-RELATED"/>
    <property type="match status" value="1"/>
</dbReference>
<comment type="caution">
    <text evidence="8">The sequence shown here is derived from an EMBL/GenBank/DDBJ whole genome shotgun (WGS) entry which is preliminary data.</text>
</comment>
<feature type="transmembrane region" description="Helical" evidence="6">
    <location>
        <begin position="118"/>
        <end position="137"/>
    </location>
</feature>
<feature type="domain" description="EamA" evidence="7">
    <location>
        <begin position="142"/>
        <end position="272"/>
    </location>
</feature>
<feature type="transmembrane region" description="Helical" evidence="6">
    <location>
        <begin position="94"/>
        <end position="111"/>
    </location>
</feature>
<sequence length="292" mass="31276">MAGMLWMLASGLCFVAVNAIVKYLGDALPASEAAFLRYALGLVFLVPMLRPILRNRYTLRSLSLFAARGVVHGMGVLLWFYAMARIPIAEVTAINYLAPVYVTIGAALFLGEQLAARRIVAVLVALLGVAVIVRPGFAAVSSGELAMLGVAVFFAASYLIAKKLADEAPAPVVVAMLSITVTIALAPMAASNWVTPAWHEVIWLSIVAAFATAGHLCMTHAFRLAPVTVTQPVTFLQLIWATAIGAIWFNEPVDIWVVTGGGMIIAAVSFITWREAVIKRRLVTPVVNQMKG</sequence>
<feature type="transmembrane region" description="Helical" evidence="6">
    <location>
        <begin position="143"/>
        <end position="161"/>
    </location>
</feature>